<dbReference type="RefSeq" id="WP_115592238.1">
    <property type="nucleotide sequence ID" value="NZ_QRHA01000003.1"/>
</dbReference>
<name>A0A3D8MBC9_9ALTE</name>
<protein>
    <submittedName>
        <fullName evidence="1">Kinase</fullName>
    </submittedName>
</protein>
<evidence type="ECO:0000313" key="1">
    <source>
        <dbReference type="EMBL" id="RDV27336.1"/>
    </source>
</evidence>
<sequence length="291" mass="32979">MDIASFLSEHQLPETYRQTAQNWFIPLADEIKSHCSGARRPFFVGVNGCQGSGKSTLCDFLVFYLGQAHGLNVVTVSLDDFYLPKSDRNALAIKVHPLLATRGVPGTHNTPLALATLARLREYGTVSLPRFNKATDDPRPVTEWPVINSPPDIVLIEGWCWGVPPQLEQELDTPVNELEANEDPLGTWRRFVNSQLAGDYQTLFSQMQYWVMLKGPSFDHVYRWRCEQEHKLLAKQGPAGSGIMTDEQIARFIQHYQRLTEHGFTTLPGRCNHVFELDENRHIAKVVKQPL</sequence>
<dbReference type="Proteomes" id="UP000256561">
    <property type="component" value="Unassembled WGS sequence"/>
</dbReference>
<dbReference type="PANTHER" id="PTHR10285">
    <property type="entry name" value="URIDINE KINASE"/>
    <property type="match status" value="1"/>
</dbReference>
<organism evidence="1 2">
    <name type="scientific">Alteromonas aestuariivivens</name>
    <dbReference type="NCBI Taxonomy" id="1938339"/>
    <lineage>
        <taxon>Bacteria</taxon>
        <taxon>Pseudomonadati</taxon>
        <taxon>Pseudomonadota</taxon>
        <taxon>Gammaproteobacteria</taxon>
        <taxon>Alteromonadales</taxon>
        <taxon>Alteromonadaceae</taxon>
        <taxon>Alteromonas/Salinimonas group</taxon>
        <taxon>Alteromonas</taxon>
    </lineage>
</organism>
<accession>A0A3D8MBC9</accession>
<keyword evidence="1" id="KW-0418">Kinase</keyword>
<dbReference type="OrthoDB" id="455474at2"/>
<gene>
    <name evidence="1" type="ORF">DXV75_04660</name>
</gene>
<evidence type="ECO:0000313" key="2">
    <source>
        <dbReference type="Proteomes" id="UP000256561"/>
    </source>
</evidence>
<dbReference type="AlphaFoldDB" id="A0A3D8MBC9"/>
<dbReference type="GO" id="GO:0016301">
    <property type="term" value="F:kinase activity"/>
    <property type="evidence" value="ECO:0007669"/>
    <property type="project" value="UniProtKB-KW"/>
</dbReference>
<dbReference type="Gene3D" id="3.40.50.300">
    <property type="entry name" value="P-loop containing nucleotide triphosphate hydrolases"/>
    <property type="match status" value="1"/>
</dbReference>
<comment type="caution">
    <text evidence="1">The sequence shown here is derived from an EMBL/GenBank/DDBJ whole genome shotgun (WGS) entry which is preliminary data.</text>
</comment>
<dbReference type="EMBL" id="QRHA01000003">
    <property type="protein sequence ID" value="RDV27336.1"/>
    <property type="molecule type" value="Genomic_DNA"/>
</dbReference>
<proteinExistence type="predicted"/>
<keyword evidence="1" id="KW-0808">Transferase</keyword>
<dbReference type="InterPro" id="IPR027417">
    <property type="entry name" value="P-loop_NTPase"/>
</dbReference>
<dbReference type="SUPFAM" id="SSF52540">
    <property type="entry name" value="P-loop containing nucleoside triphosphate hydrolases"/>
    <property type="match status" value="1"/>
</dbReference>
<keyword evidence="2" id="KW-1185">Reference proteome</keyword>
<reference evidence="2" key="1">
    <citation type="submission" date="2018-08" db="EMBL/GenBank/DDBJ databases">
        <authorList>
            <person name="Zhang J."/>
            <person name="Du Z.-J."/>
        </authorList>
    </citation>
    <scope>NUCLEOTIDE SEQUENCE [LARGE SCALE GENOMIC DNA]</scope>
    <source>
        <strain evidence="2">KCTC 52655</strain>
    </source>
</reference>